<comment type="caution">
    <text evidence="1">The sequence shown here is derived from an EMBL/GenBank/DDBJ whole genome shotgun (WGS) entry which is preliminary data.</text>
</comment>
<reference evidence="1" key="1">
    <citation type="submission" date="2020-11" db="EMBL/GenBank/DDBJ databases">
        <authorList>
            <person name="Whitehead M."/>
        </authorList>
    </citation>
    <scope>NUCLEOTIDE SEQUENCE</scope>
    <source>
        <strain evidence="1">EGII</strain>
    </source>
</reference>
<accession>A0A811VF08</accession>
<sequence length="73" mass="8046">MSQGQMLPTKSIVHFVHYQPFSVEKDLYVSKVDPGSPRAERKLSAATAPSMKTKWLKAFRSLKPASGSAPADR</sequence>
<gene>
    <name evidence="1" type="ORF">CCAP1982_LOCUS21857</name>
</gene>
<name>A0A811VF08_CERCA</name>
<evidence type="ECO:0000313" key="2">
    <source>
        <dbReference type="Proteomes" id="UP000606786"/>
    </source>
</evidence>
<dbReference type="AlphaFoldDB" id="A0A811VF08"/>
<dbReference type="EMBL" id="CAJHJT010000056">
    <property type="protein sequence ID" value="CAD7013837.1"/>
    <property type="molecule type" value="Genomic_DNA"/>
</dbReference>
<evidence type="ECO:0000313" key="1">
    <source>
        <dbReference type="EMBL" id="CAD7013837.1"/>
    </source>
</evidence>
<dbReference type="OrthoDB" id="6250593at2759"/>
<protein>
    <submittedName>
        <fullName evidence="1">(Mediterranean fruit fly) hypothetical protein</fullName>
    </submittedName>
</protein>
<organism evidence="1 2">
    <name type="scientific">Ceratitis capitata</name>
    <name type="common">Mediterranean fruit fly</name>
    <name type="synonym">Tephritis capitata</name>
    <dbReference type="NCBI Taxonomy" id="7213"/>
    <lineage>
        <taxon>Eukaryota</taxon>
        <taxon>Metazoa</taxon>
        <taxon>Ecdysozoa</taxon>
        <taxon>Arthropoda</taxon>
        <taxon>Hexapoda</taxon>
        <taxon>Insecta</taxon>
        <taxon>Pterygota</taxon>
        <taxon>Neoptera</taxon>
        <taxon>Endopterygota</taxon>
        <taxon>Diptera</taxon>
        <taxon>Brachycera</taxon>
        <taxon>Muscomorpha</taxon>
        <taxon>Tephritoidea</taxon>
        <taxon>Tephritidae</taxon>
        <taxon>Ceratitis</taxon>
        <taxon>Ceratitis</taxon>
    </lineage>
</organism>
<proteinExistence type="predicted"/>
<dbReference type="Proteomes" id="UP000606786">
    <property type="component" value="Unassembled WGS sequence"/>
</dbReference>
<keyword evidence="2" id="KW-1185">Reference proteome</keyword>